<evidence type="ECO:0000256" key="4">
    <source>
        <dbReference type="ARBA" id="ARBA00022741"/>
    </source>
</evidence>
<dbReference type="InterPro" id="IPR032675">
    <property type="entry name" value="LRR_dom_sf"/>
</dbReference>
<dbReference type="PROSITE" id="PS51450">
    <property type="entry name" value="LRR"/>
    <property type="match status" value="1"/>
</dbReference>
<dbReference type="InterPro" id="IPR050647">
    <property type="entry name" value="Plant_LRR-RLKs"/>
</dbReference>
<dbReference type="Gramene" id="Pp3c1_25110V3.5">
    <property type="protein sequence ID" value="PAC:32967565.CDS.1"/>
    <property type="gene ID" value="Pp3c1_25110"/>
</dbReference>
<dbReference type="Gramene" id="Pp3c1_25110V3.3">
    <property type="protein sequence ID" value="PAC:32967563.CDS.1"/>
    <property type="gene ID" value="Pp3c1_25110"/>
</dbReference>
<evidence type="ECO:0000259" key="9">
    <source>
        <dbReference type="Pfam" id="PF08263"/>
    </source>
</evidence>
<keyword evidence="6" id="KW-0325">Glycoprotein</keyword>
<feature type="domain" description="Leucine-rich repeat-containing N-terminal plant-type" evidence="9">
    <location>
        <begin position="33"/>
        <end position="68"/>
    </location>
</feature>
<reference evidence="10 12" key="1">
    <citation type="journal article" date="2008" name="Science">
        <title>The Physcomitrella genome reveals evolutionary insights into the conquest of land by plants.</title>
        <authorList>
            <person name="Rensing S."/>
            <person name="Lang D."/>
            <person name="Zimmer A."/>
            <person name="Terry A."/>
            <person name="Salamov A."/>
            <person name="Shapiro H."/>
            <person name="Nishiyama T."/>
            <person name="Perroud P.-F."/>
            <person name="Lindquist E."/>
            <person name="Kamisugi Y."/>
            <person name="Tanahashi T."/>
            <person name="Sakakibara K."/>
            <person name="Fujita T."/>
            <person name="Oishi K."/>
            <person name="Shin-I T."/>
            <person name="Kuroki Y."/>
            <person name="Toyoda A."/>
            <person name="Suzuki Y."/>
            <person name="Hashimoto A."/>
            <person name="Yamaguchi K."/>
            <person name="Sugano A."/>
            <person name="Kohara Y."/>
            <person name="Fujiyama A."/>
            <person name="Anterola A."/>
            <person name="Aoki S."/>
            <person name="Ashton N."/>
            <person name="Barbazuk W.B."/>
            <person name="Barker E."/>
            <person name="Bennetzen J."/>
            <person name="Bezanilla M."/>
            <person name="Blankenship R."/>
            <person name="Cho S.H."/>
            <person name="Dutcher S."/>
            <person name="Estelle M."/>
            <person name="Fawcett J.A."/>
            <person name="Gundlach H."/>
            <person name="Hanada K."/>
            <person name="Heyl A."/>
            <person name="Hicks K.A."/>
            <person name="Hugh J."/>
            <person name="Lohr M."/>
            <person name="Mayer K."/>
            <person name="Melkozernov A."/>
            <person name="Murata T."/>
            <person name="Nelson D."/>
            <person name="Pils B."/>
            <person name="Prigge M."/>
            <person name="Reiss B."/>
            <person name="Renner T."/>
            <person name="Rombauts S."/>
            <person name="Rushton P."/>
            <person name="Sanderfoot A."/>
            <person name="Schween G."/>
            <person name="Shiu S.-H."/>
            <person name="Stueber K."/>
            <person name="Theodoulou F.L."/>
            <person name="Tu H."/>
            <person name="Van de Peer Y."/>
            <person name="Verrier P.J."/>
            <person name="Waters E."/>
            <person name="Wood A."/>
            <person name="Yang L."/>
            <person name="Cove D."/>
            <person name="Cuming A."/>
            <person name="Hasebe M."/>
            <person name="Lucas S."/>
            <person name="Mishler D.B."/>
            <person name="Reski R."/>
            <person name="Grigoriev I."/>
            <person name="Quatrano R.S."/>
            <person name="Boore J.L."/>
        </authorList>
    </citation>
    <scope>NUCLEOTIDE SEQUENCE [LARGE SCALE GENOMIC DNA]</scope>
    <source>
        <strain evidence="11 12">cv. Gransden 2004</strain>
    </source>
</reference>
<evidence type="ECO:0000256" key="1">
    <source>
        <dbReference type="ARBA" id="ARBA00022614"/>
    </source>
</evidence>
<keyword evidence="12" id="KW-1185">Reference proteome</keyword>
<dbReference type="GO" id="GO:0005524">
    <property type="term" value="F:ATP binding"/>
    <property type="evidence" value="ECO:0007669"/>
    <property type="project" value="UniProtKB-KW"/>
</dbReference>
<feature type="region of interest" description="Disordered" evidence="7">
    <location>
        <begin position="209"/>
        <end position="246"/>
    </location>
</feature>
<accession>A0A2K1L9L9</accession>
<dbReference type="Gramene" id="Pp3c1_25110V3.2">
    <property type="protein sequence ID" value="PAC:32967562.CDS.1"/>
    <property type="gene ID" value="Pp3c1_25110"/>
</dbReference>
<evidence type="ECO:0000256" key="7">
    <source>
        <dbReference type="SAM" id="MobiDB-lite"/>
    </source>
</evidence>
<protein>
    <recommendedName>
        <fullName evidence="9">Leucine-rich repeat-containing N-terminal plant-type domain-containing protein</fullName>
    </recommendedName>
</protein>
<dbReference type="Pfam" id="PF08263">
    <property type="entry name" value="LRRNT_2"/>
    <property type="match status" value="1"/>
</dbReference>
<dbReference type="Proteomes" id="UP000006727">
    <property type="component" value="Chromosome 1"/>
</dbReference>
<dbReference type="EnsemblPlants" id="Pp3c1_25110V3.2">
    <property type="protein sequence ID" value="PAC:32967562.CDS.1"/>
    <property type="gene ID" value="Pp3c1_25110"/>
</dbReference>
<feature type="chain" id="PRO_5044576526" description="Leucine-rich repeat-containing N-terminal plant-type domain-containing protein" evidence="8">
    <location>
        <begin position="26"/>
        <end position="271"/>
    </location>
</feature>
<dbReference type="Gramene" id="Pp3c1_25110V3.1">
    <property type="protein sequence ID" value="PAC:32967561.CDS.1"/>
    <property type="gene ID" value="Pp3c1_25110"/>
</dbReference>
<evidence type="ECO:0000256" key="8">
    <source>
        <dbReference type="SAM" id="SignalP"/>
    </source>
</evidence>
<dbReference type="EnsemblPlants" id="Pp3c1_25110V3.5">
    <property type="protein sequence ID" value="PAC:32967565.CDS.1"/>
    <property type="gene ID" value="Pp3c1_25110"/>
</dbReference>
<evidence type="ECO:0000256" key="3">
    <source>
        <dbReference type="ARBA" id="ARBA00022737"/>
    </source>
</evidence>
<dbReference type="PaxDb" id="3218-PP1S59_33V6.3"/>
<dbReference type="EnsemblPlants" id="Pp3c1_25110V3.3">
    <property type="protein sequence ID" value="PAC:32967563.CDS.1"/>
    <property type="gene ID" value="Pp3c1_25110"/>
</dbReference>
<evidence type="ECO:0000313" key="10">
    <source>
        <dbReference type="EMBL" id="PNR62728.1"/>
    </source>
</evidence>
<evidence type="ECO:0000256" key="6">
    <source>
        <dbReference type="ARBA" id="ARBA00023180"/>
    </source>
</evidence>
<dbReference type="Gene3D" id="3.80.10.10">
    <property type="entry name" value="Ribonuclease Inhibitor"/>
    <property type="match status" value="1"/>
</dbReference>
<reference evidence="11" key="3">
    <citation type="submission" date="2020-12" db="UniProtKB">
        <authorList>
            <consortium name="EnsemblPlants"/>
        </authorList>
    </citation>
    <scope>IDENTIFICATION</scope>
</reference>
<keyword evidence="5" id="KW-0067">ATP-binding</keyword>
<dbReference type="EMBL" id="ABEU02000001">
    <property type="protein sequence ID" value="PNR62728.1"/>
    <property type="molecule type" value="Genomic_DNA"/>
</dbReference>
<feature type="compositionally biased region" description="Gly residues" evidence="7">
    <location>
        <begin position="219"/>
        <end position="244"/>
    </location>
</feature>
<dbReference type="Pfam" id="PF13855">
    <property type="entry name" value="LRR_8"/>
    <property type="match status" value="1"/>
</dbReference>
<name>A0A2K1L9L9_PHYPA</name>
<dbReference type="PANTHER" id="PTHR48056:SF81">
    <property type="entry name" value="RECEPTOR PROTEIN-TYROSINE KINASE CEPR1"/>
    <property type="match status" value="1"/>
</dbReference>
<sequence length="271" mass="28017">MGKISCTKFHVLVAVILAAISVCSADTCSSSTVEALLAFRSAFNDPSGTVFTNWGNGGDCCTWKGITCQDGNLVTLDVEGPSSNQLTKNESYSGKPGNTLSKLKVLQTLTLKNLQFSSKIPSQWSSLSDDLTILTVNNCDLQDDLPNGIASNSNLQTLDLKDNSLTGDIPDKLCNLKDLKYLDLSYNHLDTGNIPDCIANGGSVTNVNYGHQSNDSGDSSGGSGGNGSSSSGNGGNGGNGGSAGEGSNEAGLLVQSKVVTLFLSILCVAVF</sequence>
<evidence type="ECO:0000313" key="12">
    <source>
        <dbReference type="Proteomes" id="UP000006727"/>
    </source>
</evidence>
<dbReference type="EnsemblPlants" id="Pp3c1_25110V3.4">
    <property type="protein sequence ID" value="PAC:32967564.CDS.1"/>
    <property type="gene ID" value="Pp3c1_25110"/>
</dbReference>
<evidence type="ECO:0000313" key="11">
    <source>
        <dbReference type="EnsemblPlants" id="PAC:32967561.CDS.1"/>
    </source>
</evidence>
<dbReference type="SUPFAM" id="SSF52058">
    <property type="entry name" value="L domain-like"/>
    <property type="match status" value="1"/>
</dbReference>
<dbReference type="InterPro" id="IPR013210">
    <property type="entry name" value="LRR_N_plant-typ"/>
</dbReference>
<dbReference type="PANTHER" id="PTHR48056">
    <property type="entry name" value="LRR RECEPTOR-LIKE SERINE/THREONINE-PROTEIN KINASE-RELATED"/>
    <property type="match status" value="1"/>
</dbReference>
<keyword evidence="2 8" id="KW-0732">Signal</keyword>
<gene>
    <name evidence="11" type="primary">LOC112288279</name>
    <name evidence="10" type="ORF">PHYPA_001152</name>
</gene>
<organism evidence="10">
    <name type="scientific">Physcomitrium patens</name>
    <name type="common">Spreading-leaved earth moss</name>
    <name type="synonym">Physcomitrella patens</name>
    <dbReference type="NCBI Taxonomy" id="3218"/>
    <lineage>
        <taxon>Eukaryota</taxon>
        <taxon>Viridiplantae</taxon>
        <taxon>Streptophyta</taxon>
        <taxon>Embryophyta</taxon>
        <taxon>Bryophyta</taxon>
        <taxon>Bryophytina</taxon>
        <taxon>Bryopsida</taxon>
        <taxon>Funariidae</taxon>
        <taxon>Funariales</taxon>
        <taxon>Funariaceae</taxon>
        <taxon>Physcomitrium</taxon>
    </lineage>
</organism>
<dbReference type="PRINTS" id="PR00019">
    <property type="entry name" value="LEURICHRPT"/>
</dbReference>
<dbReference type="InterPro" id="IPR001611">
    <property type="entry name" value="Leu-rich_rpt"/>
</dbReference>
<dbReference type="FunFam" id="3.80.10.10:FF:000041">
    <property type="entry name" value="LRR receptor-like serine/threonine-protein kinase ERECTA"/>
    <property type="match status" value="1"/>
</dbReference>
<feature type="signal peptide" evidence="8">
    <location>
        <begin position="1"/>
        <end position="25"/>
    </location>
</feature>
<dbReference type="EnsemblPlants" id="Pp3c1_25110V3.1">
    <property type="protein sequence ID" value="PAC:32967561.CDS.1"/>
    <property type="gene ID" value="Pp3c1_25110"/>
</dbReference>
<keyword evidence="1" id="KW-0433">Leucine-rich repeat</keyword>
<reference evidence="10 12" key="2">
    <citation type="journal article" date="2018" name="Plant J.">
        <title>The Physcomitrella patens chromosome-scale assembly reveals moss genome structure and evolution.</title>
        <authorList>
            <person name="Lang D."/>
            <person name="Ullrich K.K."/>
            <person name="Murat F."/>
            <person name="Fuchs J."/>
            <person name="Jenkins J."/>
            <person name="Haas F.B."/>
            <person name="Piednoel M."/>
            <person name="Gundlach H."/>
            <person name="Van Bel M."/>
            <person name="Meyberg R."/>
            <person name="Vives C."/>
            <person name="Morata J."/>
            <person name="Symeonidi A."/>
            <person name="Hiss M."/>
            <person name="Muchero W."/>
            <person name="Kamisugi Y."/>
            <person name="Saleh O."/>
            <person name="Blanc G."/>
            <person name="Decker E.L."/>
            <person name="van Gessel N."/>
            <person name="Grimwood J."/>
            <person name="Hayes R.D."/>
            <person name="Graham S.W."/>
            <person name="Gunter L.E."/>
            <person name="McDaniel S.F."/>
            <person name="Hoernstein S.N.W."/>
            <person name="Larsson A."/>
            <person name="Li F.W."/>
            <person name="Perroud P.F."/>
            <person name="Phillips J."/>
            <person name="Ranjan P."/>
            <person name="Rokshar D.S."/>
            <person name="Rothfels C.J."/>
            <person name="Schneider L."/>
            <person name="Shu S."/>
            <person name="Stevenson D.W."/>
            <person name="Thummler F."/>
            <person name="Tillich M."/>
            <person name="Villarreal Aguilar J.C."/>
            <person name="Widiez T."/>
            <person name="Wong G.K."/>
            <person name="Wymore A."/>
            <person name="Zhang Y."/>
            <person name="Zimmer A.D."/>
            <person name="Quatrano R.S."/>
            <person name="Mayer K.F.X."/>
            <person name="Goodstein D."/>
            <person name="Casacuberta J.M."/>
            <person name="Vandepoele K."/>
            <person name="Reski R."/>
            <person name="Cuming A.C."/>
            <person name="Tuskan G.A."/>
            <person name="Maumus F."/>
            <person name="Salse J."/>
            <person name="Schmutz J."/>
            <person name="Rensing S.A."/>
        </authorList>
    </citation>
    <scope>NUCLEOTIDE SEQUENCE [LARGE SCALE GENOMIC DNA]</scope>
    <source>
        <strain evidence="11 12">cv. Gransden 2004</strain>
    </source>
</reference>
<dbReference type="Gramene" id="Pp3c1_25110V3.4">
    <property type="protein sequence ID" value="PAC:32967564.CDS.1"/>
    <property type="gene ID" value="Pp3c1_25110"/>
</dbReference>
<keyword evidence="4" id="KW-0547">Nucleotide-binding</keyword>
<evidence type="ECO:0000256" key="5">
    <source>
        <dbReference type="ARBA" id="ARBA00022840"/>
    </source>
</evidence>
<keyword evidence="3" id="KW-0677">Repeat</keyword>
<evidence type="ECO:0000256" key="2">
    <source>
        <dbReference type="ARBA" id="ARBA00022729"/>
    </source>
</evidence>
<dbReference type="OrthoDB" id="1600340at2759"/>
<proteinExistence type="predicted"/>
<dbReference type="AlphaFoldDB" id="A0A2K1L9L9"/>
<dbReference type="STRING" id="3218.A0A2K1L9L9"/>